<sequence length="182" mass="20037">MTLYTSRLLLRPVAQEDLGDLFAIYGDPATNTFNPAGPYPDIAYTQTVLDRWLAHWAEHGFGSWAIALRDAPEKIIGFGGLSLRSFADIPMNNLGYRFATSAWGKGLASELSLYAVRYGFETLSMGEICGVVRANHLASRKVLEKAGLKFVSEIADIENAPPSLLYTLSREEWQKSAPHPSA</sequence>
<proteinExistence type="predicted"/>
<name>A0A807LDL2_9ENTR</name>
<dbReference type="PANTHER" id="PTHR43792">
    <property type="entry name" value="GNAT FAMILY, PUTATIVE (AFU_ORTHOLOGUE AFUA_3G00765)-RELATED-RELATED"/>
    <property type="match status" value="1"/>
</dbReference>
<dbReference type="InterPro" id="IPR016181">
    <property type="entry name" value="Acyl_CoA_acyltransferase"/>
</dbReference>
<dbReference type="AlphaFoldDB" id="A0A807LDL2"/>
<dbReference type="PANTHER" id="PTHR43792:SF1">
    <property type="entry name" value="N-ACETYLTRANSFERASE DOMAIN-CONTAINING PROTEIN"/>
    <property type="match status" value="1"/>
</dbReference>
<dbReference type="RefSeq" id="WP_054803507.1">
    <property type="nucleotide sequence ID" value="NZ_CP019445.1"/>
</dbReference>
<dbReference type="GO" id="GO:0016747">
    <property type="term" value="F:acyltransferase activity, transferring groups other than amino-acyl groups"/>
    <property type="evidence" value="ECO:0007669"/>
    <property type="project" value="InterPro"/>
</dbReference>
<organism evidence="2 3">
    <name type="scientific">Kosakonia cowanii JCM 10956 = DSM 18146</name>
    <dbReference type="NCBI Taxonomy" id="1300165"/>
    <lineage>
        <taxon>Bacteria</taxon>
        <taxon>Pseudomonadati</taxon>
        <taxon>Pseudomonadota</taxon>
        <taxon>Gammaproteobacteria</taxon>
        <taxon>Enterobacterales</taxon>
        <taxon>Enterobacteriaceae</taxon>
        <taxon>Kosakonia</taxon>
    </lineage>
</organism>
<protein>
    <submittedName>
        <fullName evidence="2">GNAT family N-acetyltransferase</fullName>
    </submittedName>
</protein>
<dbReference type="EMBL" id="CP019445">
    <property type="protein sequence ID" value="APZ03605.1"/>
    <property type="molecule type" value="Genomic_DNA"/>
</dbReference>
<evidence type="ECO:0000313" key="2">
    <source>
        <dbReference type="EMBL" id="APZ03605.1"/>
    </source>
</evidence>
<dbReference type="SUPFAM" id="SSF55729">
    <property type="entry name" value="Acyl-CoA N-acyltransferases (Nat)"/>
    <property type="match status" value="1"/>
</dbReference>
<dbReference type="Gene3D" id="3.40.630.30">
    <property type="match status" value="1"/>
</dbReference>
<dbReference type="InterPro" id="IPR051531">
    <property type="entry name" value="N-acetyltransferase"/>
</dbReference>
<dbReference type="PROSITE" id="PS51186">
    <property type="entry name" value="GNAT"/>
    <property type="match status" value="1"/>
</dbReference>
<dbReference type="KEGG" id="kco:BWI95_00155"/>
<dbReference type="InterPro" id="IPR000182">
    <property type="entry name" value="GNAT_dom"/>
</dbReference>
<dbReference type="Pfam" id="PF13302">
    <property type="entry name" value="Acetyltransf_3"/>
    <property type="match status" value="1"/>
</dbReference>
<evidence type="ECO:0000313" key="3">
    <source>
        <dbReference type="Proteomes" id="UP000187148"/>
    </source>
</evidence>
<dbReference type="Proteomes" id="UP000187148">
    <property type="component" value="Chromosome"/>
</dbReference>
<keyword evidence="3" id="KW-1185">Reference proteome</keyword>
<gene>
    <name evidence="2" type="ORF">BWI95_00155</name>
</gene>
<feature type="domain" description="N-acetyltransferase" evidence="1">
    <location>
        <begin position="8"/>
        <end position="171"/>
    </location>
</feature>
<accession>A0A807LDL2</accession>
<evidence type="ECO:0000259" key="1">
    <source>
        <dbReference type="PROSITE" id="PS51186"/>
    </source>
</evidence>
<reference evidence="2 3" key="1">
    <citation type="submission" date="2017-01" db="EMBL/GenBank/DDBJ databases">
        <authorList>
            <person name="Cao J.-M."/>
        </authorList>
    </citation>
    <scope>NUCLEOTIDE SEQUENCE [LARGE SCALE GENOMIC DNA]</scope>
    <source>
        <strain evidence="2 3">888-76</strain>
    </source>
</reference>
<keyword evidence="2" id="KW-0808">Transferase</keyword>